<sequence>MRLLFLGDVVGRPGRAAVVDQLPDLRTRWKLDVVVVNGENAAGGFGITEAICDDLLNAGADVVTLGNHSFDQREALVFIERQPRLLRPINYPPGTPGRGATVVEAANGSRVLVVNAMGRLFMDPLDDPFAAVDKALAECPLREVVDAAIIDMHAEATSEKQAMARHVDGRASLVVGTHTHVPTADEQILAGGTAYQSDAGMCGDYDSMLGMQPEEPLRRFIEKTPGVRLESASGPGTLAGLAVETDDATGLAVRVSAVRIGPHLSQAHPAFWEI</sequence>
<organism evidence="1 2">
    <name type="scientific">Pseudochelatococcus lubricantis</name>
    <dbReference type="NCBI Taxonomy" id="1538102"/>
    <lineage>
        <taxon>Bacteria</taxon>
        <taxon>Pseudomonadati</taxon>
        <taxon>Pseudomonadota</taxon>
        <taxon>Alphaproteobacteria</taxon>
        <taxon>Hyphomicrobiales</taxon>
        <taxon>Chelatococcaceae</taxon>
        <taxon>Pseudochelatococcus</taxon>
    </lineage>
</organism>
<accession>A0ABX0V248</accession>
<dbReference type="InterPro" id="IPR029052">
    <property type="entry name" value="Metallo-depent_PP-like"/>
</dbReference>
<dbReference type="SUPFAM" id="SSF56300">
    <property type="entry name" value="Metallo-dependent phosphatases"/>
    <property type="match status" value="1"/>
</dbReference>
<evidence type="ECO:0000313" key="2">
    <source>
        <dbReference type="Proteomes" id="UP001429580"/>
    </source>
</evidence>
<protein>
    <recommendedName>
        <fullName evidence="3">TIGR00282 family metallophosphoesterase</fullName>
    </recommendedName>
</protein>
<dbReference type="Proteomes" id="UP001429580">
    <property type="component" value="Unassembled WGS sequence"/>
</dbReference>
<dbReference type="EMBL" id="JAASQI010000004">
    <property type="protein sequence ID" value="NIJ58400.1"/>
    <property type="molecule type" value="Genomic_DNA"/>
</dbReference>
<dbReference type="Pfam" id="PF13277">
    <property type="entry name" value="YmdB"/>
    <property type="match status" value="1"/>
</dbReference>
<dbReference type="CDD" id="cd07382">
    <property type="entry name" value="MPP_DR1281"/>
    <property type="match status" value="1"/>
</dbReference>
<reference evidence="1 2" key="1">
    <citation type="submission" date="2020-03" db="EMBL/GenBank/DDBJ databases">
        <title>Genomic Encyclopedia of Type Strains, Phase IV (KMG-IV): sequencing the most valuable type-strain genomes for metagenomic binning, comparative biology and taxonomic classification.</title>
        <authorList>
            <person name="Goeker M."/>
        </authorList>
    </citation>
    <scope>NUCLEOTIDE SEQUENCE [LARGE SCALE GENOMIC DNA]</scope>
    <source>
        <strain evidence="1 2">DSM 103870</strain>
    </source>
</reference>
<dbReference type="Gene3D" id="3.60.21.10">
    <property type="match status" value="1"/>
</dbReference>
<dbReference type="PIRSF" id="PIRSF004789">
    <property type="entry name" value="DR1281"/>
    <property type="match status" value="1"/>
</dbReference>
<evidence type="ECO:0000313" key="1">
    <source>
        <dbReference type="EMBL" id="NIJ58400.1"/>
    </source>
</evidence>
<dbReference type="RefSeq" id="WP_166952489.1">
    <property type="nucleotide sequence ID" value="NZ_JAASQI010000004.1"/>
</dbReference>
<dbReference type="PANTHER" id="PTHR36303:SF1">
    <property type="entry name" value="2',3'-CYCLIC-NUCLEOTIDE 2'-PHOSPHODIESTERASE"/>
    <property type="match status" value="1"/>
</dbReference>
<proteinExistence type="predicted"/>
<dbReference type="InterPro" id="IPR005235">
    <property type="entry name" value="YmdB-like"/>
</dbReference>
<comment type="caution">
    <text evidence="1">The sequence shown here is derived from an EMBL/GenBank/DDBJ whole genome shotgun (WGS) entry which is preliminary data.</text>
</comment>
<gene>
    <name evidence="1" type="ORF">FHS82_002242</name>
</gene>
<name>A0ABX0V248_9HYPH</name>
<dbReference type="NCBIfam" id="TIGR00282">
    <property type="entry name" value="TIGR00282 family metallophosphoesterase"/>
    <property type="match status" value="1"/>
</dbReference>
<keyword evidence="2" id="KW-1185">Reference proteome</keyword>
<evidence type="ECO:0008006" key="3">
    <source>
        <dbReference type="Google" id="ProtNLM"/>
    </source>
</evidence>
<dbReference type="PANTHER" id="PTHR36303">
    <property type="entry name" value="2',3'-CYCLIC-NUCLEOTIDE 2'-PHOSPHODIESTERASE"/>
    <property type="match status" value="1"/>
</dbReference>